<organism evidence="2 3">
    <name type="scientific">Candidatus Lloydbacteria bacterium RIFCSPHIGHO2_02_FULL_50_13</name>
    <dbReference type="NCBI Taxonomy" id="1798661"/>
    <lineage>
        <taxon>Bacteria</taxon>
        <taxon>Candidatus Lloydiibacteriota</taxon>
    </lineage>
</organism>
<feature type="compositionally biased region" description="Polar residues" evidence="1">
    <location>
        <begin position="53"/>
        <end position="67"/>
    </location>
</feature>
<dbReference type="EMBL" id="MHLL01000055">
    <property type="protein sequence ID" value="OGZ07636.1"/>
    <property type="molecule type" value="Genomic_DNA"/>
</dbReference>
<reference evidence="2 3" key="1">
    <citation type="journal article" date="2016" name="Nat. Commun.">
        <title>Thousands of microbial genomes shed light on interconnected biogeochemical processes in an aquifer system.</title>
        <authorList>
            <person name="Anantharaman K."/>
            <person name="Brown C.T."/>
            <person name="Hug L.A."/>
            <person name="Sharon I."/>
            <person name="Castelle C.J."/>
            <person name="Probst A.J."/>
            <person name="Thomas B.C."/>
            <person name="Singh A."/>
            <person name="Wilkins M.J."/>
            <person name="Karaoz U."/>
            <person name="Brodie E.L."/>
            <person name="Williams K.H."/>
            <person name="Hubbard S.S."/>
            <person name="Banfield J.F."/>
        </authorList>
    </citation>
    <scope>NUCLEOTIDE SEQUENCE [LARGE SCALE GENOMIC DNA]</scope>
</reference>
<evidence type="ECO:0000313" key="3">
    <source>
        <dbReference type="Proteomes" id="UP000177996"/>
    </source>
</evidence>
<gene>
    <name evidence="2" type="ORF">A3D65_03835</name>
</gene>
<sequence length="67" mass="7254">MTDNQEFLKNLTNEEKQDLDEVMSQPGSPESFATGNEVATEDLAQGMGENEPPTRTGTIVSGNDTVH</sequence>
<proteinExistence type="predicted"/>
<protein>
    <submittedName>
        <fullName evidence="2">Uncharacterized protein</fullName>
    </submittedName>
</protein>
<feature type="region of interest" description="Disordered" evidence="1">
    <location>
        <begin position="1"/>
        <end position="67"/>
    </location>
</feature>
<accession>A0A1G2D1W2</accession>
<dbReference type="Proteomes" id="UP000177996">
    <property type="component" value="Unassembled WGS sequence"/>
</dbReference>
<dbReference type="AlphaFoldDB" id="A0A1G2D1W2"/>
<feature type="compositionally biased region" description="Polar residues" evidence="1">
    <location>
        <begin position="25"/>
        <end position="34"/>
    </location>
</feature>
<feature type="compositionally biased region" description="Polar residues" evidence="1">
    <location>
        <begin position="1"/>
        <end position="11"/>
    </location>
</feature>
<name>A0A1G2D1W2_9BACT</name>
<evidence type="ECO:0000313" key="2">
    <source>
        <dbReference type="EMBL" id="OGZ07636.1"/>
    </source>
</evidence>
<comment type="caution">
    <text evidence="2">The sequence shown here is derived from an EMBL/GenBank/DDBJ whole genome shotgun (WGS) entry which is preliminary data.</text>
</comment>
<evidence type="ECO:0000256" key="1">
    <source>
        <dbReference type="SAM" id="MobiDB-lite"/>
    </source>
</evidence>